<evidence type="ECO:0000313" key="7">
    <source>
        <dbReference type="Proteomes" id="UP000776276"/>
    </source>
</evidence>
<accession>A0ABS6BH25</accession>
<keyword evidence="3" id="KW-0804">Transcription</keyword>
<keyword evidence="1" id="KW-0805">Transcription regulation</keyword>
<evidence type="ECO:0000256" key="3">
    <source>
        <dbReference type="ARBA" id="ARBA00023163"/>
    </source>
</evidence>
<proteinExistence type="predicted"/>
<feature type="compositionally biased region" description="Basic residues" evidence="4">
    <location>
        <begin position="159"/>
        <end position="168"/>
    </location>
</feature>
<sequence length="174" mass="20085">MRAWLAAAFSAVEVDDVIQESYCRIAALDHVEHIQDPRQYLFRTARNVVLEQARRSRVVSFQTISGIADLERAMPLDMISPERMLAGRRTLARVEQLISALPERGRRIFRLRKIEGLSQKEIAARLGISESIVENEVLRGLRRILLSMTEEERAEMPMRRPRGGRHERRAVVQD</sequence>
<feature type="region of interest" description="Disordered" evidence="4">
    <location>
        <begin position="153"/>
        <end position="174"/>
    </location>
</feature>
<keyword evidence="2" id="KW-0731">Sigma factor</keyword>
<dbReference type="Proteomes" id="UP000776276">
    <property type="component" value="Unassembled WGS sequence"/>
</dbReference>
<dbReference type="PANTHER" id="PTHR43133:SF63">
    <property type="entry name" value="RNA POLYMERASE SIGMA FACTOR FECI-RELATED"/>
    <property type="match status" value="1"/>
</dbReference>
<comment type="caution">
    <text evidence="6">The sequence shown here is derived from an EMBL/GenBank/DDBJ whole genome shotgun (WGS) entry which is preliminary data.</text>
</comment>
<dbReference type="InterPro" id="IPR014284">
    <property type="entry name" value="RNA_pol_sigma-70_dom"/>
</dbReference>
<organism evidence="6 7">
    <name type="scientific">Sphingomonas quercus</name>
    <dbReference type="NCBI Taxonomy" id="2842451"/>
    <lineage>
        <taxon>Bacteria</taxon>
        <taxon>Pseudomonadati</taxon>
        <taxon>Pseudomonadota</taxon>
        <taxon>Alphaproteobacteria</taxon>
        <taxon>Sphingomonadales</taxon>
        <taxon>Sphingomonadaceae</taxon>
        <taxon>Sphingomonas</taxon>
    </lineage>
</organism>
<evidence type="ECO:0000256" key="1">
    <source>
        <dbReference type="ARBA" id="ARBA00023015"/>
    </source>
</evidence>
<dbReference type="InterPro" id="IPR039425">
    <property type="entry name" value="RNA_pol_sigma-70-like"/>
</dbReference>
<dbReference type="CDD" id="cd06171">
    <property type="entry name" value="Sigma70_r4"/>
    <property type="match status" value="1"/>
</dbReference>
<evidence type="ECO:0000313" key="6">
    <source>
        <dbReference type="EMBL" id="MBU3077603.1"/>
    </source>
</evidence>
<dbReference type="PANTHER" id="PTHR43133">
    <property type="entry name" value="RNA POLYMERASE ECF-TYPE SIGMA FACTO"/>
    <property type="match status" value="1"/>
</dbReference>
<dbReference type="Pfam" id="PF08281">
    <property type="entry name" value="Sigma70_r4_2"/>
    <property type="match status" value="1"/>
</dbReference>
<evidence type="ECO:0000256" key="4">
    <source>
        <dbReference type="SAM" id="MobiDB-lite"/>
    </source>
</evidence>
<reference evidence="6 7" key="1">
    <citation type="submission" date="2021-06" db="EMBL/GenBank/DDBJ databases">
        <title>Sphingomonas sp. XMGL2, whole genome shotgun sequencing project.</title>
        <authorList>
            <person name="Zhao G."/>
            <person name="Shen L."/>
        </authorList>
    </citation>
    <scope>NUCLEOTIDE SEQUENCE [LARGE SCALE GENOMIC DNA]</scope>
    <source>
        <strain evidence="6 7">XMGL2</strain>
    </source>
</reference>
<evidence type="ECO:0000256" key="2">
    <source>
        <dbReference type="ARBA" id="ARBA00023082"/>
    </source>
</evidence>
<feature type="domain" description="RNA polymerase sigma factor 70 region 4 type 2" evidence="5">
    <location>
        <begin position="93"/>
        <end position="144"/>
    </location>
</feature>
<dbReference type="NCBIfam" id="TIGR02937">
    <property type="entry name" value="sigma70-ECF"/>
    <property type="match status" value="1"/>
</dbReference>
<dbReference type="InterPro" id="IPR013249">
    <property type="entry name" value="RNA_pol_sigma70_r4_t2"/>
</dbReference>
<protein>
    <submittedName>
        <fullName evidence="6">Sigma-70 family RNA polymerase sigma factor</fullName>
    </submittedName>
</protein>
<gene>
    <name evidence="6" type="ORF">KOF26_06945</name>
</gene>
<dbReference type="EMBL" id="JAHKRT010000003">
    <property type="protein sequence ID" value="MBU3077603.1"/>
    <property type="molecule type" value="Genomic_DNA"/>
</dbReference>
<keyword evidence="7" id="KW-1185">Reference proteome</keyword>
<name>A0ABS6BH25_9SPHN</name>
<evidence type="ECO:0000259" key="5">
    <source>
        <dbReference type="Pfam" id="PF08281"/>
    </source>
</evidence>